<evidence type="ECO:0000259" key="15">
    <source>
        <dbReference type="PROSITE" id="PS50109"/>
    </source>
</evidence>
<evidence type="ECO:0000256" key="8">
    <source>
        <dbReference type="ARBA" id="ARBA00022741"/>
    </source>
</evidence>
<keyword evidence="4" id="KW-1003">Cell membrane</keyword>
<evidence type="ECO:0000256" key="2">
    <source>
        <dbReference type="ARBA" id="ARBA00004651"/>
    </source>
</evidence>
<keyword evidence="11 14" id="KW-1133">Transmembrane helix</keyword>
<evidence type="ECO:0000256" key="6">
    <source>
        <dbReference type="ARBA" id="ARBA00022679"/>
    </source>
</evidence>
<dbReference type="SMART" id="SM00388">
    <property type="entry name" value="HisKA"/>
    <property type="match status" value="1"/>
</dbReference>
<dbReference type="PROSITE" id="PS50109">
    <property type="entry name" value="HIS_KIN"/>
    <property type="match status" value="1"/>
</dbReference>
<organism evidence="17 18">
    <name type="scientific">Tolumonas osonensis</name>
    <dbReference type="NCBI Taxonomy" id="675874"/>
    <lineage>
        <taxon>Bacteria</taxon>
        <taxon>Pseudomonadati</taxon>
        <taxon>Pseudomonadota</taxon>
        <taxon>Gammaproteobacteria</taxon>
        <taxon>Aeromonadales</taxon>
        <taxon>Aeromonadaceae</taxon>
        <taxon>Tolumonas</taxon>
    </lineage>
</organism>
<keyword evidence="5" id="KW-0597">Phosphoprotein</keyword>
<keyword evidence="13 14" id="KW-0472">Membrane</keyword>
<evidence type="ECO:0000256" key="14">
    <source>
        <dbReference type="SAM" id="Phobius"/>
    </source>
</evidence>
<dbReference type="GO" id="GO:0000155">
    <property type="term" value="F:phosphorelay sensor kinase activity"/>
    <property type="evidence" value="ECO:0007669"/>
    <property type="project" value="InterPro"/>
</dbReference>
<dbReference type="SUPFAM" id="SSF55874">
    <property type="entry name" value="ATPase domain of HSP90 chaperone/DNA topoisomerase II/histidine kinase"/>
    <property type="match status" value="1"/>
</dbReference>
<comment type="caution">
    <text evidence="17">The sequence shown here is derived from an EMBL/GenBank/DDBJ whole genome shotgun (WGS) entry which is preliminary data.</text>
</comment>
<evidence type="ECO:0000313" key="17">
    <source>
        <dbReference type="EMBL" id="MBB6056376.1"/>
    </source>
</evidence>
<dbReference type="AlphaFoldDB" id="A0A841GI78"/>
<dbReference type="InterPro" id="IPR036097">
    <property type="entry name" value="HisK_dim/P_sf"/>
</dbReference>
<evidence type="ECO:0000256" key="12">
    <source>
        <dbReference type="ARBA" id="ARBA00023012"/>
    </source>
</evidence>
<dbReference type="InterPro" id="IPR005467">
    <property type="entry name" value="His_kinase_dom"/>
</dbReference>
<dbReference type="InterPro" id="IPR003660">
    <property type="entry name" value="HAMP_dom"/>
</dbReference>
<protein>
    <recommendedName>
        <fullName evidence="3">histidine kinase</fullName>
        <ecNumber evidence="3">2.7.13.3</ecNumber>
    </recommendedName>
</protein>
<evidence type="ECO:0000256" key="13">
    <source>
        <dbReference type="ARBA" id="ARBA00023136"/>
    </source>
</evidence>
<evidence type="ECO:0000259" key="16">
    <source>
        <dbReference type="PROSITE" id="PS50885"/>
    </source>
</evidence>
<dbReference type="Proteomes" id="UP000585721">
    <property type="component" value="Unassembled WGS sequence"/>
</dbReference>
<dbReference type="RefSeq" id="WP_188027095.1">
    <property type="nucleotide sequence ID" value="NZ_JACHGR010000007.1"/>
</dbReference>
<evidence type="ECO:0000313" key="18">
    <source>
        <dbReference type="Proteomes" id="UP000585721"/>
    </source>
</evidence>
<keyword evidence="9 17" id="KW-0418">Kinase</keyword>
<dbReference type="SMART" id="SM00387">
    <property type="entry name" value="HATPase_c"/>
    <property type="match status" value="1"/>
</dbReference>
<dbReference type="InterPro" id="IPR036890">
    <property type="entry name" value="HATPase_C_sf"/>
</dbReference>
<dbReference type="Gene3D" id="1.10.287.130">
    <property type="match status" value="1"/>
</dbReference>
<dbReference type="EC" id="2.7.13.3" evidence="3"/>
<feature type="transmembrane region" description="Helical" evidence="14">
    <location>
        <begin position="156"/>
        <end position="177"/>
    </location>
</feature>
<keyword evidence="8" id="KW-0547">Nucleotide-binding</keyword>
<dbReference type="GO" id="GO:0005886">
    <property type="term" value="C:plasma membrane"/>
    <property type="evidence" value="ECO:0007669"/>
    <property type="project" value="UniProtKB-SubCell"/>
</dbReference>
<evidence type="ECO:0000256" key="1">
    <source>
        <dbReference type="ARBA" id="ARBA00000085"/>
    </source>
</evidence>
<keyword evidence="6 17" id="KW-0808">Transferase</keyword>
<dbReference type="SUPFAM" id="SSF47384">
    <property type="entry name" value="Homodimeric domain of signal transducing histidine kinase"/>
    <property type="match status" value="1"/>
</dbReference>
<keyword evidence="12" id="KW-0902">Two-component regulatory system</keyword>
<name>A0A841GI78_9GAMM</name>
<dbReference type="InterPro" id="IPR050398">
    <property type="entry name" value="HssS/ArlS-like"/>
</dbReference>
<dbReference type="CDD" id="cd00082">
    <property type="entry name" value="HisKA"/>
    <property type="match status" value="1"/>
</dbReference>
<keyword evidence="18" id="KW-1185">Reference proteome</keyword>
<dbReference type="Gene3D" id="6.10.340.10">
    <property type="match status" value="1"/>
</dbReference>
<evidence type="ECO:0000256" key="10">
    <source>
        <dbReference type="ARBA" id="ARBA00022840"/>
    </source>
</evidence>
<dbReference type="PANTHER" id="PTHR45528">
    <property type="entry name" value="SENSOR HISTIDINE KINASE CPXA"/>
    <property type="match status" value="1"/>
</dbReference>
<dbReference type="Pfam" id="PF02518">
    <property type="entry name" value="HATPase_c"/>
    <property type="match status" value="1"/>
</dbReference>
<evidence type="ECO:0000256" key="11">
    <source>
        <dbReference type="ARBA" id="ARBA00022989"/>
    </source>
</evidence>
<dbReference type="PROSITE" id="PS50885">
    <property type="entry name" value="HAMP"/>
    <property type="match status" value="1"/>
</dbReference>
<evidence type="ECO:0000256" key="3">
    <source>
        <dbReference type="ARBA" id="ARBA00012438"/>
    </source>
</evidence>
<comment type="catalytic activity">
    <reaction evidence="1">
        <text>ATP + protein L-histidine = ADP + protein N-phospho-L-histidine.</text>
        <dbReference type="EC" id="2.7.13.3"/>
    </reaction>
</comment>
<reference evidence="17 18" key="1">
    <citation type="submission" date="2020-08" db="EMBL/GenBank/DDBJ databases">
        <title>Genomic Encyclopedia of Type Strains, Phase IV (KMG-IV): sequencing the most valuable type-strain genomes for metagenomic binning, comparative biology and taxonomic classification.</title>
        <authorList>
            <person name="Goeker M."/>
        </authorList>
    </citation>
    <scope>NUCLEOTIDE SEQUENCE [LARGE SCALE GENOMIC DNA]</scope>
    <source>
        <strain evidence="17 18">DSM 22975</strain>
    </source>
</reference>
<dbReference type="InterPro" id="IPR003594">
    <property type="entry name" value="HATPase_dom"/>
</dbReference>
<dbReference type="InterPro" id="IPR004358">
    <property type="entry name" value="Sig_transdc_His_kin-like_C"/>
</dbReference>
<dbReference type="PRINTS" id="PR00344">
    <property type="entry name" value="BCTRLSENSOR"/>
</dbReference>
<evidence type="ECO:0000256" key="7">
    <source>
        <dbReference type="ARBA" id="ARBA00022692"/>
    </source>
</evidence>
<keyword evidence="10" id="KW-0067">ATP-binding</keyword>
<evidence type="ECO:0000256" key="4">
    <source>
        <dbReference type="ARBA" id="ARBA00022475"/>
    </source>
</evidence>
<evidence type="ECO:0000256" key="9">
    <source>
        <dbReference type="ARBA" id="ARBA00022777"/>
    </source>
</evidence>
<sequence length="454" mass="50482">MRRIFWKILLSFWLAILLTGIVTGIIIKLYQDAKIAYSVIETGARPNGLTESVARTLATGGKALLREIVKPQTAGKEATGGPPLPFVVDTQGKDLFSRTVNSKAWAEAQRLTDKQANTPGVEKVTLPDGEVYWIFMPRRPPPFPHNIMFELFDAPFFLLVMAILTSLLFSSWLARVISRPIETLRDGLKAVSQGHFDINVSQTLGKRYDEFADLGQDADSMAKKLKQSIHAQRRLLHDISHDLRSPLARLQLAIGLMRQKPENSELMLQRIEQECHRLDSLVGEVLMLARMESGVPLPKEDYLDLVELLQSLVDDAQFEARDSDCMIALHVDEVLNDGIIIQSRGELLLRAFDNLIRNALLHAGPRCHIEISVYQKSPGLLQIDIADNGPGIAEHTLSSIFEPFFRSNNNQGSGLGLAITKRAIEAHGGTISAYNRESGGLCMHIELPCPEQPS</sequence>
<dbReference type="PANTHER" id="PTHR45528:SF1">
    <property type="entry name" value="SENSOR HISTIDINE KINASE CPXA"/>
    <property type="match status" value="1"/>
</dbReference>
<feature type="domain" description="Histidine kinase" evidence="15">
    <location>
        <begin position="238"/>
        <end position="451"/>
    </location>
</feature>
<gene>
    <name evidence="17" type="ORF">HNR75_002308</name>
</gene>
<proteinExistence type="predicted"/>
<evidence type="ECO:0000256" key="5">
    <source>
        <dbReference type="ARBA" id="ARBA00022553"/>
    </source>
</evidence>
<feature type="domain" description="HAMP" evidence="16">
    <location>
        <begin position="175"/>
        <end position="230"/>
    </location>
</feature>
<dbReference type="Gene3D" id="3.30.565.10">
    <property type="entry name" value="Histidine kinase-like ATPase, C-terminal domain"/>
    <property type="match status" value="1"/>
</dbReference>
<dbReference type="Pfam" id="PF00512">
    <property type="entry name" value="HisKA"/>
    <property type="match status" value="1"/>
</dbReference>
<accession>A0A841GI78</accession>
<dbReference type="EMBL" id="JACHGR010000007">
    <property type="protein sequence ID" value="MBB6056376.1"/>
    <property type="molecule type" value="Genomic_DNA"/>
</dbReference>
<comment type="subcellular location">
    <subcellularLocation>
        <location evidence="2">Cell membrane</location>
        <topology evidence="2">Multi-pass membrane protein</topology>
    </subcellularLocation>
</comment>
<dbReference type="SUPFAM" id="SSF158472">
    <property type="entry name" value="HAMP domain-like"/>
    <property type="match status" value="1"/>
</dbReference>
<dbReference type="GO" id="GO:0005524">
    <property type="term" value="F:ATP binding"/>
    <property type="evidence" value="ECO:0007669"/>
    <property type="project" value="UniProtKB-KW"/>
</dbReference>
<dbReference type="CDD" id="cd06225">
    <property type="entry name" value="HAMP"/>
    <property type="match status" value="1"/>
</dbReference>
<dbReference type="InterPro" id="IPR003661">
    <property type="entry name" value="HisK_dim/P_dom"/>
</dbReference>
<keyword evidence="7 14" id="KW-0812">Transmembrane</keyword>